<organism evidence="5 6">
    <name type="scientific">Legionella pneumophila</name>
    <dbReference type="NCBI Taxonomy" id="446"/>
    <lineage>
        <taxon>Bacteria</taxon>
        <taxon>Pseudomonadati</taxon>
        <taxon>Pseudomonadota</taxon>
        <taxon>Gammaproteobacteria</taxon>
        <taxon>Legionellales</taxon>
        <taxon>Legionellaceae</taxon>
        <taxon>Legionella</taxon>
    </lineage>
</organism>
<evidence type="ECO:0000313" key="5">
    <source>
        <dbReference type="EMBL" id="HAU1880920.1"/>
    </source>
</evidence>
<dbReference type="Gene3D" id="3.40.190.10">
    <property type="entry name" value="Periplasmic binding protein-like II"/>
    <property type="match status" value="2"/>
</dbReference>
<dbReference type="InterPro" id="IPR001638">
    <property type="entry name" value="Solute-binding_3/MltF_N"/>
</dbReference>
<dbReference type="Proteomes" id="UP000866496">
    <property type="component" value="Unassembled WGS sequence"/>
</dbReference>
<keyword evidence="2" id="KW-0732">Signal</keyword>
<accession>A0AAN5PH93</accession>
<comment type="caution">
    <text evidence="5">The sequence shown here is derived from an EMBL/GenBank/DDBJ whole genome shotgun (WGS) entry which is preliminary data.</text>
</comment>
<dbReference type="Pfam" id="PF00497">
    <property type="entry name" value="SBP_bac_3"/>
    <property type="match status" value="1"/>
</dbReference>
<dbReference type="PANTHER" id="PTHR35936:SF19">
    <property type="entry name" value="AMINO-ACID-BINDING PROTEIN YXEM-RELATED"/>
    <property type="match status" value="1"/>
</dbReference>
<evidence type="ECO:0000256" key="2">
    <source>
        <dbReference type="ARBA" id="ARBA00022729"/>
    </source>
</evidence>
<reference evidence="5" key="1">
    <citation type="journal article" date="2018" name="Genome Biol.">
        <title>SKESA: strategic k-mer extension for scrupulous assemblies.</title>
        <authorList>
            <person name="Souvorov A."/>
            <person name="Agarwala R."/>
            <person name="Lipman D.J."/>
        </authorList>
    </citation>
    <scope>NUCLEOTIDE SEQUENCE</scope>
    <source>
        <strain evidence="5">AZ00058701</strain>
    </source>
</reference>
<name>A0AAN5PH93_LEGPN</name>
<dbReference type="CDD" id="cd13622">
    <property type="entry name" value="PBP2_Arg_3"/>
    <property type="match status" value="1"/>
</dbReference>
<sequence length="258" mass="28846">MLLLNFKYILNGLKNMKRFMFILLMFLNFYTFGKPLIIGVPEFAPPFVSRSGGGGETYFGFNIDLMNSICKIIEMECQYKGMNIQQLYTNLNQGKLDIMLAPTPIVSTVGTNYIFSLPYLPSNAQVITLKANNDINSLADLKGKKVGTLKYTLYGSLLAEHFQDYFDLVQFSKLSDMALALSNQKIEAIVLNTNAAKYAMSNSATELKFVGDKMAIGDGYGILALKNNAPLIMKINKALLQIEKDGTYLEIYNTYFGD</sequence>
<dbReference type="EMBL" id="DACWHX010000014">
    <property type="protein sequence ID" value="HAU1880920.1"/>
    <property type="molecule type" value="Genomic_DNA"/>
</dbReference>
<evidence type="ECO:0000256" key="3">
    <source>
        <dbReference type="SAM" id="Phobius"/>
    </source>
</evidence>
<evidence type="ECO:0000313" key="6">
    <source>
        <dbReference type="Proteomes" id="UP000866496"/>
    </source>
</evidence>
<proteinExistence type="inferred from homology"/>
<evidence type="ECO:0000256" key="1">
    <source>
        <dbReference type="ARBA" id="ARBA00010333"/>
    </source>
</evidence>
<keyword evidence="3" id="KW-0812">Transmembrane</keyword>
<gene>
    <name evidence="5" type="ORF">JBJ86_11795</name>
</gene>
<evidence type="ECO:0000259" key="4">
    <source>
        <dbReference type="SMART" id="SM00062"/>
    </source>
</evidence>
<dbReference type="AlphaFoldDB" id="A0AAN5PH93"/>
<dbReference type="SUPFAM" id="SSF53850">
    <property type="entry name" value="Periplasmic binding protein-like II"/>
    <property type="match status" value="1"/>
</dbReference>
<protein>
    <submittedName>
        <fullName evidence="5">Transporter substrate-binding domain-containing protein</fullName>
    </submittedName>
</protein>
<comment type="similarity">
    <text evidence="1">Belongs to the bacterial solute-binding protein 3 family.</text>
</comment>
<reference evidence="5" key="2">
    <citation type="submission" date="2019-10" db="EMBL/GenBank/DDBJ databases">
        <authorList>
            <consortium name="NCBI Pathogen Detection Project"/>
        </authorList>
    </citation>
    <scope>NUCLEOTIDE SEQUENCE</scope>
    <source>
        <strain evidence="5">AZ00058701</strain>
    </source>
</reference>
<dbReference type="PANTHER" id="PTHR35936">
    <property type="entry name" value="MEMBRANE-BOUND LYTIC MUREIN TRANSGLYCOSYLASE F"/>
    <property type="match status" value="1"/>
</dbReference>
<keyword evidence="3" id="KW-1133">Transmembrane helix</keyword>
<feature type="domain" description="Solute-binding protein family 3/N-terminal" evidence="4">
    <location>
        <begin position="35"/>
        <end position="258"/>
    </location>
</feature>
<keyword evidence="3" id="KW-0472">Membrane</keyword>
<dbReference type="SMART" id="SM00062">
    <property type="entry name" value="PBPb"/>
    <property type="match status" value="1"/>
</dbReference>
<feature type="transmembrane region" description="Helical" evidence="3">
    <location>
        <begin position="21"/>
        <end position="40"/>
    </location>
</feature>